<reference evidence="3" key="1">
    <citation type="submission" date="2018-09" db="EMBL/GenBank/DDBJ databases">
        <title>Genome sequencing of strain 2DFWR-13.</title>
        <authorList>
            <person name="Heo J."/>
            <person name="Kim S.-J."/>
            <person name="Kwon S.-W."/>
        </authorList>
    </citation>
    <scope>NUCLEOTIDE SEQUENCE [LARGE SCALE GENOMIC DNA]</scope>
    <source>
        <strain evidence="3">2DFWR-13</strain>
    </source>
</reference>
<feature type="compositionally biased region" description="Acidic residues" evidence="1">
    <location>
        <begin position="63"/>
        <end position="72"/>
    </location>
</feature>
<evidence type="ECO:0000313" key="3">
    <source>
        <dbReference type="Proteomes" id="UP000278886"/>
    </source>
</evidence>
<dbReference type="RefSeq" id="WP_120761952.1">
    <property type="nucleotide sequence ID" value="NZ_CP032630.1"/>
</dbReference>
<evidence type="ECO:0000313" key="2">
    <source>
        <dbReference type="EMBL" id="AYF97603.1"/>
    </source>
</evidence>
<gene>
    <name evidence="2" type="ORF">D7I47_04550</name>
</gene>
<dbReference type="Proteomes" id="UP000278886">
    <property type="component" value="Chromosome"/>
</dbReference>
<accession>A0A387B5C4</accession>
<dbReference type="AlphaFoldDB" id="A0A387B5C4"/>
<dbReference type="KEGG" id="lyd:D7I47_04550"/>
<organism evidence="2 3">
    <name type="scientific">Protaetiibacter intestinalis</name>
    <dbReference type="NCBI Taxonomy" id="2419774"/>
    <lineage>
        <taxon>Bacteria</taxon>
        <taxon>Bacillati</taxon>
        <taxon>Actinomycetota</taxon>
        <taxon>Actinomycetes</taxon>
        <taxon>Micrococcales</taxon>
        <taxon>Microbacteriaceae</taxon>
        <taxon>Protaetiibacter</taxon>
    </lineage>
</organism>
<protein>
    <submittedName>
        <fullName evidence="2">Uncharacterized protein</fullName>
    </submittedName>
</protein>
<dbReference type="OrthoDB" id="4548523at2"/>
<evidence type="ECO:0000256" key="1">
    <source>
        <dbReference type="SAM" id="MobiDB-lite"/>
    </source>
</evidence>
<keyword evidence="3" id="KW-1185">Reference proteome</keyword>
<feature type="region of interest" description="Disordered" evidence="1">
    <location>
        <begin position="53"/>
        <end position="87"/>
    </location>
</feature>
<name>A0A387B5C4_9MICO</name>
<dbReference type="EMBL" id="CP032630">
    <property type="protein sequence ID" value="AYF97603.1"/>
    <property type="molecule type" value="Genomic_DNA"/>
</dbReference>
<proteinExistence type="predicted"/>
<sequence>MTPRWIRPVVAATSALALGAGALYLGTLFAAPETVTVATGTESVVVAEPIVIGDEPIPAADEQTPDEDDETPDATRTVRVPAGPVDASARLDPSVAELVDTLAASPDPAYELTVIGGSDDGGTGGGTDDACAPRDGEPATDCPEGLRSTVLPLVREYLWGTVTAFPPSGVNGSRLTGCSPEVVDPPEGETPFGVVANAPARFQLRYQPVDGSVAPRVVELSTPDDQRAAYQAAIAAGADDATTPVNAFCFTIPELQPDTVYTAQLTGTSDAGAEMVPYPISFNTAGAPTRPSLRLTPVGENLLLATALRTQDQSLDIRAFEVDADAPPSCDAGTALSPAARAESSVDPDRLLELNVLPEYHEQHAATFRVSPGATLVVCARWFDASDDSASWERTQPIYTSTIVAQSPDRLVPSLEIADWHDGSGLDVESVRLEVATAEGASCHSAEWSADDPITTPRVLCTASFLDGSGVHVEGDRMWDLGFSGDLVVRGRVTLPTGYSEDARLLPAVDGDCRGACPIPEDRVYRMQLAGVTIDLRESWTLGGGNGRSDWEFTTAVDESPAYVVPELPQLDIDSVWTSSAPNLSGTVTMTLDLMVDRPVDYVVLISEELGVGFPNCSGTGLMEVRGHAEAGHTPVRIYDVCMGLYARSQVELTDAAGHSVVWGLFDSRAWWGPNSLVRAATLERDIRYRVDGSVWPNARLQTFELWLGGTDTELVNLRGGECTGDGLPFDEGTAEVGLGSETRYHFQLQVWRFNGRPPDDCADDIGTYIYAPAVDVEGTFALADLARPDGVVLELHIPDEGTIFIHLWM</sequence>